<dbReference type="InterPro" id="IPR028945">
    <property type="entry name" value="Get1"/>
</dbReference>
<keyword evidence="6 11" id="KW-1133">Transmembrane helix</keyword>
<sequence length="164" mass="19559">MSLLVWSIIVSFYNMFSIKFLPKFIIWSMNINKEHRKIVEEISLLKKEQSKISIVKEFAKHTKLQRKINKLNEQLKNHVRENSSKNLKIKFISQVSLYVFSVVLNLLFIYYNYNKTVLIELPSNWFLPLSWLVRWPTSQVDTMSFMFWYSVTNCVAKVATNNIL</sequence>
<dbReference type="KEGG" id="api:100576008"/>
<feature type="transmembrane region" description="Helical" evidence="11">
    <location>
        <begin position="6"/>
        <end position="27"/>
    </location>
</feature>
<dbReference type="GO" id="GO:0043529">
    <property type="term" value="C:GET complex"/>
    <property type="evidence" value="ECO:0007669"/>
    <property type="project" value="TreeGrafter"/>
</dbReference>
<evidence type="ECO:0000256" key="11">
    <source>
        <dbReference type="SAM" id="Phobius"/>
    </source>
</evidence>
<keyword evidence="4 11" id="KW-0812">Transmembrane</keyword>
<evidence type="ECO:0000313" key="13">
    <source>
        <dbReference type="Proteomes" id="UP000007819"/>
    </source>
</evidence>
<dbReference type="EnsemblMetazoa" id="XM_016805853.2">
    <property type="protein sequence ID" value="XP_016661342.1"/>
    <property type="gene ID" value="LOC100576008"/>
</dbReference>
<dbReference type="PANTHER" id="PTHR42650:SF1">
    <property type="entry name" value="GUIDED ENTRY OF TAIL-ANCHORED PROTEINS FACTOR 1"/>
    <property type="match status" value="1"/>
</dbReference>
<dbReference type="OMA" id="ICWILVC"/>
<evidence type="ECO:0000256" key="6">
    <source>
        <dbReference type="ARBA" id="ARBA00022989"/>
    </source>
</evidence>
<evidence type="ECO:0000256" key="9">
    <source>
        <dbReference type="ARBA" id="ARBA00033006"/>
    </source>
</evidence>
<dbReference type="Pfam" id="PF04420">
    <property type="entry name" value="CHD5"/>
    <property type="match status" value="1"/>
</dbReference>
<evidence type="ECO:0000256" key="2">
    <source>
        <dbReference type="ARBA" id="ARBA00010799"/>
    </source>
</evidence>
<dbReference type="RefSeq" id="XP_008184813.1">
    <property type="nucleotide sequence ID" value="XM_008186591.2"/>
</dbReference>
<comment type="similarity">
    <text evidence="2">Belongs to the WRB/GET1 family.</text>
</comment>
<reference evidence="13" key="1">
    <citation type="submission" date="2010-06" db="EMBL/GenBank/DDBJ databases">
        <authorList>
            <person name="Jiang H."/>
            <person name="Abraham K."/>
            <person name="Ali S."/>
            <person name="Alsbrooks S.L."/>
            <person name="Anim B.N."/>
            <person name="Anosike U.S."/>
            <person name="Attaway T."/>
            <person name="Bandaranaike D.P."/>
            <person name="Battles P.K."/>
            <person name="Bell S.N."/>
            <person name="Bell A.V."/>
            <person name="Beltran B."/>
            <person name="Bickham C."/>
            <person name="Bustamante Y."/>
            <person name="Caleb T."/>
            <person name="Canada A."/>
            <person name="Cardenas V."/>
            <person name="Carter K."/>
            <person name="Chacko J."/>
            <person name="Chandrabose M.N."/>
            <person name="Chavez D."/>
            <person name="Chavez A."/>
            <person name="Chen L."/>
            <person name="Chu H.-S."/>
            <person name="Claassen K.J."/>
            <person name="Cockrell R."/>
            <person name="Collins M."/>
            <person name="Cooper J.A."/>
            <person name="Cree A."/>
            <person name="Curry S.M."/>
            <person name="Da Y."/>
            <person name="Dao M.D."/>
            <person name="Das B."/>
            <person name="Davila M.-L."/>
            <person name="Davy-Carroll L."/>
            <person name="Denson S."/>
            <person name="Dinh H."/>
            <person name="Ebong V.E."/>
            <person name="Edwards J.R."/>
            <person name="Egan A."/>
            <person name="El-Daye J."/>
            <person name="Escobedo L."/>
            <person name="Fernandez S."/>
            <person name="Fernando P.R."/>
            <person name="Flagg N."/>
            <person name="Forbes L.D."/>
            <person name="Fowler R.G."/>
            <person name="Fu Q."/>
            <person name="Gabisi R.A."/>
            <person name="Ganer J."/>
            <person name="Garbino Pronczuk A."/>
            <person name="Garcia R.M."/>
            <person name="Garner T."/>
            <person name="Garrett T.E."/>
            <person name="Gonzalez D.A."/>
            <person name="Hamid H."/>
            <person name="Hawkins E.S."/>
            <person name="Hirani K."/>
            <person name="Hogues M.E."/>
            <person name="Hollins B."/>
            <person name="Hsiao C.-H."/>
            <person name="Jabil R."/>
            <person name="James M.L."/>
            <person name="Jhangiani S.N."/>
            <person name="Johnson B."/>
            <person name="Johnson Q."/>
            <person name="Joshi V."/>
            <person name="Kalu J.B."/>
            <person name="Kam C."/>
            <person name="Kashfia A."/>
            <person name="Keebler J."/>
            <person name="Kisamo H."/>
            <person name="Kovar C.L."/>
            <person name="Lago L.A."/>
            <person name="Lai C.-Y."/>
            <person name="Laidlaw J."/>
            <person name="Lara F."/>
            <person name="Le T.-K."/>
            <person name="Lee S.L."/>
            <person name="Legall F.H."/>
            <person name="Lemon S.J."/>
            <person name="Lewis L.R."/>
            <person name="Li B."/>
            <person name="Liu Y."/>
            <person name="Liu Y.-S."/>
            <person name="Lopez J."/>
            <person name="Lozado R.J."/>
            <person name="Lu J."/>
            <person name="Madu R.C."/>
            <person name="Maheshwari M."/>
            <person name="Maheshwari R."/>
            <person name="Malloy K."/>
            <person name="Martinez E."/>
            <person name="Mathew T."/>
            <person name="Mercado I.C."/>
            <person name="Mercado C."/>
            <person name="Meyer B."/>
            <person name="Montgomery K."/>
            <person name="Morgan M.B."/>
            <person name="Munidasa M."/>
            <person name="Nazareth L.V."/>
            <person name="Nelson J."/>
            <person name="Ng B.M."/>
            <person name="Nguyen N.B."/>
            <person name="Nguyen P.Q."/>
            <person name="Nguyen T."/>
            <person name="Obregon M."/>
            <person name="Okwuonu G.O."/>
            <person name="Onwere C.G."/>
            <person name="Orozco G."/>
            <person name="Parra A."/>
            <person name="Patel S."/>
            <person name="Patil S."/>
            <person name="Perez A."/>
            <person name="Perez Y."/>
            <person name="Pham C."/>
            <person name="Primus E.L."/>
            <person name="Pu L.-L."/>
            <person name="Puazo M."/>
            <person name="Qin X."/>
            <person name="Quiroz J.B."/>
            <person name="Reese J."/>
            <person name="Richards S."/>
            <person name="Rives C.M."/>
            <person name="Robberts R."/>
            <person name="Ruiz S.J."/>
            <person name="Ruiz M.J."/>
            <person name="Santibanez J."/>
            <person name="Schneider B.W."/>
            <person name="Sisson I."/>
            <person name="Smith M."/>
            <person name="Sodergren E."/>
            <person name="Song X.-Z."/>
            <person name="Song B.B."/>
            <person name="Summersgill H."/>
            <person name="Thelus R."/>
            <person name="Thornton R.D."/>
            <person name="Trejos Z.Y."/>
            <person name="Usmani K."/>
            <person name="Vattathil S."/>
            <person name="Villasana D."/>
            <person name="Walker D.L."/>
            <person name="Wang S."/>
            <person name="Wang K."/>
            <person name="White C.S."/>
            <person name="Williams A.C."/>
            <person name="Williamson J."/>
            <person name="Wilson K."/>
            <person name="Woghiren I.O."/>
            <person name="Woodworth J.R."/>
            <person name="Worley K.C."/>
            <person name="Wright R.A."/>
            <person name="Wu W."/>
            <person name="Young L."/>
            <person name="Zhang L."/>
            <person name="Zhang J."/>
            <person name="Zhu Y."/>
            <person name="Muzny D.M."/>
            <person name="Weinstock G."/>
            <person name="Gibbs R.A."/>
        </authorList>
    </citation>
    <scope>NUCLEOTIDE SEQUENCE [LARGE SCALE GENOMIC DNA]</scope>
    <source>
        <strain evidence="13">LSR1</strain>
    </source>
</reference>
<keyword evidence="5" id="KW-0256">Endoplasmic reticulum</keyword>
<evidence type="ECO:0000313" key="12">
    <source>
        <dbReference type="EnsemblMetazoa" id="XP_008184813.1"/>
    </source>
</evidence>
<dbReference type="Gene3D" id="1.10.287.660">
    <property type="entry name" value="Helix hairpin bin"/>
    <property type="match status" value="1"/>
</dbReference>
<reference evidence="12" key="2">
    <citation type="submission" date="2022-06" db="UniProtKB">
        <authorList>
            <consortium name="EnsemblMetazoa"/>
        </authorList>
    </citation>
    <scope>IDENTIFICATION</scope>
</reference>
<comment type="subcellular location">
    <subcellularLocation>
        <location evidence="1">Endoplasmic reticulum membrane</location>
        <topology evidence="1">Multi-pass membrane protein</topology>
    </subcellularLocation>
</comment>
<dbReference type="InterPro" id="IPR029012">
    <property type="entry name" value="Helix_hairpin_bin_sf"/>
</dbReference>
<feature type="transmembrane region" description="Helical" evidence="11">
    <location>
        <begin position="95"/>
        <end position="113"/>
    </location>
</feature>
<evidence type="ECO:0000256" key="10">
    <source>
        <dbReference type="SAM" id="Coils"/>
    </source>
</evidence>
<proteinExistence type="inferred from homology"/>
<dbReference type="GO" id="GO:0043495">
    <property type="term" value="F:protein-membrane adaptor activity"/>
    <property type="evidence" value="ECO:0007669"/>
    <property type="project" value="TreeGrafter"/>
</dbReference>
<accession>A0A8R2B7B5</accession>
<keyword evidence="13" id="KW-1185">Reference proteome</keyword>
<evidence type="ECO:0000256" key="8">
    <source>
        <dbReference type="ARBA" id="ARBA00032437"/>
    </source>
</evidence>
<dbReference type="RefSeq" id="XP_016661342.1">
    <property type="nucleotide sequence ID" value="XM_016805853.1"/>
</dbReference>
<organism evidence="12 13">
    <name type="scientific">Acyrthosiphon pisum</name>
    <name type="common">Pea aphid</name>
    <dbReference type="NCBI Taxonomy" id="7029"/>
    <lineage>
        <taxon>Eukaryota</taxon>
        <taxon>Metazoa</taxon>
        <taxon>Ecdysozoa</taxon>
        <taxon>Arthropoda</taxon>
        <taxon>Hexapoda</taxon>
        <taxon>Insecta</taxon>
        <taxon>Pterygota</taxon>
        <taxon>Neoptera</taxon>
        <taxon>Paraneoptera</taxon>
        <taxon>Hemiptera</taxon>
        <taxon>Sternorrhyncha</taxon>
        <taxon>Aphidomorpha</taxon>
        <taxon>Aphidoidea</taxon>
        <taxon>Aphididae</taxon>
        <taxon>Macrosiphini</taxon>
        <taxon>Acyrthosiphon</taxon>
    </lineage>
</organism>
<evidence type="ECO:0000256" key="7">
    <source>
        <dbReference type="ARBA" id="ARBA00023136"/>
    </source>
</evidence>
<keyword evidence="7 11" id="KW-0472">Membrane</keyword>
<feature type="coiled-coil region" evidence="10">
    <location>
        <begin position="54"/>
        <end position="88"/>
    </location>
</feature>
<evidence type="ECO:0000256" key="5">
    <source>
        <dbReference type="ARBA" id="ARBA00022824"/>
    </source>
</evidence>
<dbReference type="AlphaFoldDB" id="A0A8R2B7B5"/>
<evidence type="ECO:0000256" key="4">
    <source>
        <dbReference type="ARBA" id="ARBA00022692"/>
    </source>
</evidence>
<name>A0A8R2B7B5_ACYPI</name>
<evidence type="ECO:0000256" key="3">
    <source>
        <dbReference type="ARBA" id="ARBA00017951"/>
    </source>
</evidence>
<dbReference type="GO" id="GO:0071816">
    <property type="term" value="P:tail-anchored membrane protein insertion into ER membrane"/>
    <property type="evidence" value="ECO:0007669"/>
    <property type="project" value="InterPro"/>
</dbReference>
<protein>
    <recommendedName>
        <fullName evidence="3">Guided entry of tail-anchored proteins factor 1</fullName>
    </recommendedName>
    <alternativeName>
        <fullName evidence="8">Tail-anchored protein insertion receptor WRB</fullName>
    </alternativeName>
    <alternativeName>
        <fullName evidence="9">Tryptophan-rich basic protein</fullName>
    </alternativeName>
</protein>
<keyword evidence="10" id="KW-0175">Coiled coil</keyword>
<dbReference type="GeneID" id="100576008"/>
<dbReference type="OrthoDB" id="69461at2759"/>
<dbReference type="PANTHER" id="PTHR42650">
    <property type="entry name" value="TAIL-ANCHORED PROTEIN INSERTION RECEPTOR WRB"/>
    <property type="match status" value="1"/>
</dbReference>
<evidence type="ECO:0000256" key="1">
    <source>
        <dbReference type="ARBA" id="ARBA00004477"/>
    </source>
</evidence>
<dbReference type="Proteomes" id="UP000007819">
    <property type="component" value="Chromosome A1"/>
</dbReference>
<dbReference type="EnsemblMetazoa" id="XM_008186591.3">
    <property type="protein sequence ID" value="XP_008184813.1"/>
    <property type="gene ID" value="LOC100576008"/>
</dbReference>
<dbReference type="GO" id="GO:0005789">
    <property type="term" value="C:endoplasmic reticulum membrane"/>
    <property type="evidence" value="ECO:0007669"/>
    <property type="project" value="UniProtKB-SubCell"/>
</dbReference>